<dbReference type="Proteomes" id="UP000004483">
    <property type="component" value="Unassembled WGS sequence"/>
</dbReference>
<name>C2ESX9_9LACO</name>
<feature type="non-terminal residue" evidence="1">
    <location>
        <position position="80"/>
    </location>
</feature>
<dbReference type="STRING" id="1423814.HMPREF0549_0565"/>
<sequence>IRGVTVGGQDVTGANTTPVVITTDKGILTITGYDAATGKITYSYEETGGADDHRAGNDSVRDEFQIVVTDVANVSRDNNL</sequence>
<protein>
    <submittedName>
        <fullName evidence="1">Uncharacterized protein</fullName>
    </submittedName>
</protein>
<feature type="non-terminal residue" evidence="1">
    <location>
        <position position="1"/>
    </location>
</feature>
<gene>
    <name evidence="1" type="ORF">HMPREF0549_0565</name>
</gene>
<organism evidence="1 2">
    <name type="scientific">Limosilactobacillus vaginalis DSM 5837 = ATCC 49540</name>
    <dbReference type="NCBI Taxonomy" id="1423814"/>
    <lineage>
        <taxon>Bacteria</taxon>
        <taxon>Bacillati</taxon>
        <taxon>Bacillota</taxon>
        <taxon>Bacilli</taxon>
        <taxon>Lactobacillales</taxon>
        <taxon>Lactobacillaceae</taxon>
        <taxon>Limosilactobacillus</taxon>
    </lineage>
</organism>
<proteinExistence type="predicted"/>
<evidence type="ECO:0000313" key="1">
    <source>
        <dbReference type="EMBL" id="EEJ40988.1"/>
    </source>
</evidence>
<accession>C2ESX9</accession>
<evidence type="ECO:0000313" key="2">
    <source>
        <dbReference type="Proteomes" id="UP000004483"/>
    </source>
</evidence>
<dbReference type="EMBL" id="ACGV01000051">
    <property type="protein sequence ID" value="EEJ40988.1"/>
    <property type="molecule type" value="Genomic_DNA"/>
</dbReference>
<reference evidence="1 2" key="1">
    <citation type="submission" date="2009-01" db="EMBL/GenBank/DDBJ databases">
        <authorList>
            <person name="Qin X."/>
            <person name="Bachman B."/>
            <person name="Battles P."/>
            <person name="Bell A."/>
            <person name="Bess C."/>
            <person name="Bickham C."/>
            <person name="Chaboub L."/>
            <person name="Chen D."/>
            <person name="Coyle M."/>
            <person name="Deiros D.R."/>
            <person name="Dinh H."/>
            <person name="Forbes L."/>
            <person name="Fowler G."/>
            <person name="Francisco L."/>
            <person name="Fu Q."/>
            <person name="Gubbala S."/>
            <person name="Hale W."/>
            <person name="Han Y."/>
            <person name="Hemphill L."/>
            <person name="Highlander S.K."/>
            <person name="Hirani K."/>
            <person name="Hogues M."/>
            <person name="Jackson L."/>
            <person name="Jakkamsetti A."/>
            <person name="Javaid M."/>
            <person name="Jiang H."/>
            <person name="Korchina V."/>
            <person name="Kovar C."/>
            <person name="Lara F."/>
            <person name="Lee S."/>
            <person name="Mata R."/>
            <person name="Mathew T."/>
            <person name="Moen C."/>
            <person name="Morales K."/>
            <person name="Munidasa M."/>
            <person name="Nazareth L."/>
            <person name="Ngo R."/>
            <person name="Nguyen L."/>
            <person name="Okwuonu G."/>
            <person name="Ongeri F."/>
            <person name="Patil S."/>
            <person name="Petrosino J."/>
            <person name="Pham C."/>
            <person name="Pham P."/>
            <person name="Pu L.-L."/>
            <person name="Puazo M."/>
            <person name="Raj R."/>
            <person name="Reid J."/>
            <person name="Rouhana J."/>
            <person name="Saada N."/>
            <person name="Shang Y."/>
            <person name="Simmons D."/>
            <person name="Thornton R."/>
            <person name="Warren J."/>
            <person name="Weissenberger G."/>
            <person name="Zhang J."/>
            <person name="Zhang L."/>
            <person name="Zhou C."/>
            <person name="Zhu D."/>
            <person name="Muzny D."/>
            <person name="Worley K."/>
            <person name="Gibbs R."/>
        </authorList>
    </citation>
    <scope>NUCLEOTIDE SEQUENCE [LARGE SCALE GENOMIC DNA]</scope>
    <source>
        <strain evidence="1 2">ATCC 49540</strain>
    </source>
</reference>
<dbReference type="eggNOG" id="COG2304">
    <property type="taxonomic scope" value="Bacteria"/>
</dbReference>
<dbReference type="AlphaFoldDB" id="C2ESX9"/>
<dbReference type="RefSeq" id="WP_003718002.1">
    <property type="nucleotide sequence ID" value="NZ_GG693466.1"/>
</dbReference>
<comment type="caution">
    <text evidence="1">The sequence shown here is derived from an EMBL/GenBank/DDBJ whole genome shotgun (WGS) entry which is preliminary data.</text>
</comment>